<gene>
    <name evidence="2" type="ORF">BGZ80_007470</name>
</gene>
<accession>A0A9P6MES0</accession>
<name>A0A9P6MES0_9FUNG</name>
<dbReference type="Pfam" id="PF00668">
    <property type="entry name" value="Condensation"/>
    <property type="match status" value="1"/>
</dbReference>
<dbReference type="AlphaFoldDB" id="A0A9P6MES0"/>
<proteinExistence type="predicted"/>
<protein>
    <recommendedName>
        <fullName evidence="1">Condensation domain-containing protein</fullName>
    </recommendedName>
</protein>
<dbReference type="Gene3D" id="3.30.559.30">
    <property type="entry name" value="Nonribosomal peptide synthetase, condensation domain"/>
    <property type="match status" value="1"/>
</dbReference>
<dbReference type="Proteomes" id="UP000703661">
    <property type="component" value="Unassembled WGS sequence"/>
</dbReference>
<dbReference type="GO" id="GO:0003824">
    <property type="term" value="F:catalytic activity"/>
    <property type="evidence" value="ECO:0007669"/>
    <property type="project" value="InterPro"/>
</dbReference>
<keyword evidence="3" id="KW-1185">Reference proteome</keyword>
<organism evidence="2 3">
    <name type="scientific">Entomortierella chlamydospora</name>
    <dbReference type="NCBI Taxonomy" id="101097"/>
    <lineage>
        <taxon>Eukaryota</taxon>
        <taxon>Fungi</taxon>
        <taxon>Fungi incertae sedis</taxon>
        <taxon>Mucoromycota</taxon>
        <taxon>Mortierellomycotina</taxon>
        <taxon>Mortierellomycetes</taxon>
        <taxon>Mortierellales</taxon>
        <taxon>Mortierellaceae</taxon>
        <taxon>Entomortierella</taxon>
    </lineage>
</organism>
<dbReference type="SUPFAM" id="SSF52777">
    <property type="entry name" value="CoA-dependent acyltransferases"/>
    <property type="match status" value="2"/>
</dbReference>
<dbReference type="PANTHER" id="PTHR45527">
    <property type="entry name" value="NONRIBOSOMAL PEPTIDE SYNTHETASE"/>
    <property type="match status" value="1"/>
</dbReference>
<feature type="non-terminal residue" evidence="2">
    <location>
        <position position="500"/>
    </location>
</feature>
<dbReference type="Gene3D" id="3.30.559.10">
    <property type="entry name" value="Chloramphenicol acetyltransferase-like domain"/>
    <property type="match status" value="1"/>
</dbReference>
<evidence type="ECO:0000259" key="1">
    <source>
        <dbReference type="Pfam" id="PF00668"/>
    </source>
</evidence>
<reference evidence="2" key="1">
    <citation type="journal article" date="2020" name="Fungal Divers.">
        <title>Resolving the Mortierellaceae phylogeny through synthesis of multi-gene phylogenetics and phylogenomics.</title>
        <authorList>
            <person name="Vandepol N."/>
            <person name="Liber J."/>
            <person name="Desiro A."/>
            <person name="Na H."/>
            <person name="Kennedy M."/>
            <person name="Barry K."/>
            <person name="Grigoriev I.V."/>
            <person name="Miller A.N."/>
            <person name="O'Donnell K."/>
            <person name="Stajich J.E."/>
            <person name="Bonito G."/>
        </authorList>
    </citation>
    <scope>NUCLEOTIDE SEQUENCE</scope>
    <source>
        <strain evidence="2">NRRL 2769</strain>
    </source>
</reference>
<dbReference type="InterPro" id="IPR001242">
    <property type="entry name" value="Condensation_dom"/>
</dbReference>
<evidence type="ECO:0000313" key="2">
    <source>
        <dbReference type="EMBL" id="KAF9995587.1"/>
    </source>
</evidence>
<dbReference type="GO" id="GO:0005737">
    <property type="term" value="C:cytoplasm"/>
    <property type="evidence" value="ECO:0007669"/>
    <property type="project" value="TreeGrafter"/>
</dbReference>
<dbReference type="GO" id="GO:0043041">
    <property type="term" value="P:amino acid activation for nonribosomal peptide biosynthetic process"/>
    <property type="evidence" value="ECO:0007669"/>
    <property type="project" value="TreeGrafter"/>
</dbReference>
<dbReference type="GO" id="GO:0044550">
    <property type="term" value="P:secondary metabolite biosynthetic process"/>
    <property type="evidence" value="ECO:0007669"/>
    <property type="project" value="TreeGrafter"/>
</dbReference>
<dbReference type="PANTHER" id="PTHR45527:SF1">
    <property type="entry name" value="FATTY ACID SYNTHASE"/>
    <property type="match status" value="1"/>
</dbReference>
<comment type="caution">
    <text evidence="2">The sequence shown here is derived from an EMBL/GenBank/DDBJ whole genome shotgun (WGS) entry which is preliminary data.</text>
</comment>
<evidence type="ECO:0000313" key="3">
    <source>
        <dbReference type="Proteomes" id="UP000703661"/>
    </source>
</evidence>
<dbReference type="CDD" id="cd19544">
    <property type="entry name" value="E-C_NRPS"/>
    <property type="match status" value="1"/>
</dbReference>
<sequence length="500" mass="55499">MIERLRRVELNLSIRDLFDTPTLSALSQSLSKHHIHVTAPANRITPGVTVITPDLLPLIDLSQDDINIIVKQVHGGIANIQDIYALSPLQDGILFHHIMATKGDPYLLIHCMSFDNRDILDRYLGAFQRVVDRHDILRTVIIWKHLSSPAQVVLRQATLSVTEMVLGPADGPVSKQLMKLFDPREHRMELTQAPMTHFAIAQDIDNHWVVVQLMHHIIGDHSTLEQMTIEIKTLLESESEALPPPHPFRNLIAQARSGPSVDDHKRFFSEMLVDIGTPALPYGIPDVHIDGTDVTESHCMLPETLNNRLRSHAKTMGVSLASLCHLAWAQVISRTSGQERVVFGTVLFGRMDAGSGSNSAMGLFINTLPLRIDMDDRSVQDRVLQTHADLARLLGHEHASLALAQRCSSIPAGTPLFNAMLNYRHNSTPPDENESLSGIRILEGTERTNYPFVMSVEDGSVSLGLTAQVVQPLDSSRICGYMEQSLQSLADALDYSPEMP</sequence>
<dbReference type="GO" id="GO:0031177">
    <property type="term" value="F:phosphopantetheine binding"/>
    <property type="evidence" value="ECO:0007669"/>
    <property type="project" value="TreeGrafter"/>
</dbReference>
<feature type="domain" description="Condensation" evidence="1">
    <location>
        <begin position="81"/>
        <end position="458"/>
    </location>
</feature>
<dbReference type="InterPro" id="IPR023213">
    <property type="entry name" value="CAT-like_dom_sf"/>
</dbReference>
<dbReference type="EMBL" id="JAAAID010003835">
    <property type="protein sequence ID" value="KAF9995587.1"/>
    <property type="molecule type" value="Genomic_DNA"/>
</dbReference>